<dbReference type="KEGG" id="lak:112042562"/>
<sequence>MAKYFVLVRQVQCCVDGDGYFGWVCDTTTGCFCKQGQACQKTLSPNCPGHCVDNPWGIGCVDEKHNLAFGKPTAQLSIEGGHPPSLAADGNNATDVSMCAVTNQDTNPWWQVDLEGLYVIRSVAVIRPSGCMYKIFLFS</sequence>
<dbReference type="PANTHER" id="PTHR45713">
    <property type="entry name" value="FTP DOMAIN-CONTAINING PROTEIN"/>
    <property type="match status" value="1"/>
</dbReference>
<dbReference type="InParanoid" id="A0A2R2MS26"/>
<evidence type="ECO:0000313" key="1">
    <source>
        <dbReference type="Proteomes" id="UP000085678"/>
    </source>
</evidence>
<protein>
    <submittedName>
        <fullName evidence="2">Uncharacterized protein LOC112042562</fullName>
    </submittedName>
</protein>
<accession>A0A2R2MS26</accession>
<proteinExistence type="predicted"/>
<name>A0A2R2MS26_LINAN</name>
<dbReference type="InterPro" id="IPR051941">
    <property type="entry name" value="BG_Antigen-Binding_Lectin"/>
</dbReference>
<dbReference type="Gene3D" id="2.60.120.260">
    <property type="entry name" value="Galactose-binding domain-like"/>
    <property type="match status" value="1"/>
</dbReference>
<dbReference type="RefSeq" id="XP_023933065.1">
    <property type="nucleotide sequence ID" value="XM_024077297.1"/>
</dbReference>
<dbReference type="Pfam" id="PF22633">
    <property type="entry name" value="F5_F8_type_C_2"/>
    <property type="match status" value="1"/>
</dbReference>
<dbReference type="OrthoDB" id="6102375at2759"/>
<dbReference type="InterPro" id="IPR008979">
    <property type="entry name" value="Galactose-bd-like_sf"/>
</dbReference>
<evidence type="ECO:0000313" key="2">
    <source>
        <dbReference type="RefSeq" id="XP_023933065.1"/>
    </source>
</evidence>
<dbReference type="SUPFAM" id="SSF49785">
    <property type="entry name" value="Galactose-binding domain-like"/>
    <property type="match status" value="1"/>
</dbReference>
<dbReference type="AlphaFoldDB" id="A0A2R2MS26"/>
<dbReference type="GeneID" id="112042562"/>
<gene>
    <name evidence="2" type="primary">LOC112042562</name>
</gene>
<organism evidence="1 2">
    <name type="scientific">Lingula anatina</name>
    <name type="common">Brachiopod</name>
    <name type="synonym">Lingula unguis</name>
    <dbReference type="NCBI Taxonomy" id="7574"/>
    <lineage>
        <taxon>Eukaryota</taxon>
        <taxon>Metazoa</taxon>
        <taxon>Spiralia</taxon>
        <taxon>Lophotrochozoa</taxon>
        <taxon>Brachiopoda</taxon>
        <taxon>Linguliformea</taxon>
        <taxon>Lingulata</taxon>
        <taxon>Lingulida</taxon>
        <taxon>Linguloidea</taxon>
        <taxon>Lingulidae</taxon>
        <taxon>Lingula</taxon>
    </lineage>
</organism>
<keyword evidence="1" id="KW-1185">Reference proteome</keyword>
<dbReference type="PANTHER" id="PTHR45713:SF15">
    <property type="entry name" value="F5_8 TYPE C DOMAIN-CONTAINING PROTEIN"/>
    <property type="match status" value="1"/>
</dbReference>
<dbReference type="Proteomes" id="UP000085678">
    <property type="component" value="Unplaced"/>
</dbReference>
<reference evidence="2" key="1">
    <citation type="submission" date="2025-08" db="UniProtKB">
        <authorList>
            <consortium name="RefSeq"/>
        </authorList>
    </citation>
    <scope>IDENTIFICATION</scope>
    <source>
        <tissue evidence="2">Gonads</tissue>
    </source>
</reference>